<name>A0AAD5P7U1_ACENE</name>
<reference evidence="1" key="2">
    <citation type="submission" date="2023-02" db="EMBL/GenBank/DDBJ databases">
        <authorList>
            <person name="Swenson N.G."/>
            <person name="Wegrzyn J.L."/>
            <person name="Mcevoy S.L."/>
        </authorList>
    </citation>
    <scope>NUCLEOTIDE SEQUENCE</scope>
    <source>
        <strain evidence="1">91603</strain>
        <tissue evidence="1">Leaf</tissue>
    </source>
</reference>
<sequence length="121" mass="13926">MTKNSVPKHFINPVAWFKSPQMLTKEEAKRVIKAATQSWDNRDRRSLLEEKDLIKTGLIDMDSFDAQMANFNKGMSSLALGASRVTKGQVREAMDMKLQEEDVEDEMKRNLQDTQATYEKL</sequence>
<dbReference type="AlphaFoldDB" id="A0AAD5P7U1"/>
<organism evidence="1 2">
    <name type="scientific">Acer negundo</name>
    <name type="common">Box elder</name>
    <dbReference type="NCBI Taxonomy" id="4023"/>
    <lineage>
        <taxon>Eukaryota</taxon>
        <taxon>Viridiplantae</taxon>
        <taxon>Streptophyta</taxon>
        <taxon>Embryophyta</taxon>
        <taxon>Tracheophyta</taxon>
        <taxon>Spermatophyta</taxon>
        <taxon>Magnoliopsida</taxon>
        <taxon>eudicotyledons</taxon>
        <taxon>Gunneridae</taxon>
        <taxon>Pentapetalae</taxon>
        <taxon>rosids</taxon>
        <taxon>malvids</taxon>
        <taxon>Sapindales</taxon>
        <taxon>Sapindaceae</taxon>
        <taxon>Hippocastanoideae</taxon>
        <taxon>Acereae</taxon>
        <taxon>Acer</taxon>
    </lineage>
</organism>
<dbReference type="EMBL" id="JAJSOW010000001">
    <property type="protein sequence ID" value="KAI9201524.1"/>
    <property type="molecule type" value="Genomic_DNA"/>
</dbReference>
<proteinExistence type="predicted"/>
<evidence type="ECO:0000313" key="2">
    <source>
        <dbReference type="Proteomes" id="UP001064489"/>
    </source>
</evidence>
<protein>
    <submittedName>
        <fullName evidence="1">Uncharacterized protein</fullName>
    </submittedName>
</protein>
<keyword evidence="2" id="KW-1185">Reference proteome</keyword>
<evidence type="ECO:0000313" key="1">
    <source>
        <dbReference type="EMBL" id="KAI9201524.1"/>
    </source>
</evidence>
<comment type="caution">
    <text evidence="1">The sequence shown here is derived from an EMBL/GenBank/DDBJ whole genome shotgun (WGS) entry which is preliminary data.</text>
</comment>
<dbReference type="Proteomes" id="UP001064489">
    <property type="component" value="Chromosome 9"/>
</dbReference>
<gene>
    <name evidence="1" type="ORF">LWI28_024792</name>
</gene>
<accession>A0AAD5P7U1</accession>
<reference evidence="1" key="1">
    <citation type="journal article" date="2022" name="Plant J.">
        <title>Strategies of tolerance reflected in two North American maple genomes.</title>
        <authorList>
            <person name="McEvoy S.L."/>
            <person name="Sezen U.U."/>
            <person name="Trouern-Trend A."/>
            <person name="McMahon S.M."/>
            <person name="Schaberg P.G."/>
            <person name="Yang J."/>
            <person name="Wegrzyn J.L."/>
            <person name="Swenson N.G."/>
        </authorList>
    </citation>
    <scope>NUCLEOTIDE SEQUENCE</scope>
    <source>
        <strain evidence="1">91603</strain>
    </source>
</reference>